<name>A0ACC1YDY3_MELAZ</name>
<evidence type="ECO:0000313" key="1">
    <source>
        <dbReference type="EMBL" id="KAJ4721193.1"/>
    </source>
</evidence>
<evidence type="ECO:0000313" key="2">
    <source>
        <dbReference type="Proteomes" id="UP001164539"/>
    </source>
</evidence>
<gene>
    <name evidence="1" type="ORF">OWV82_008913</name>
</gene>
<accession>A0ACC1YDY3</accession>
<proteinExistence type="predicted"/>
<sequence>MSLIRGINHQLSYAPTPTKIFQCLSLAAAIVQMTASQVLPSKTLPPVTEKKTRWKLQHFSHPIQNNRFKFSSRRGSNPVEANYIEARANHLAEKASNACICMDRSKEVGALPVSQARLLFVIAGFCKPQ</sequence>
<dbReference type="Proteomes" id="UP001164539">
    <property type="component" value="Chromosome 4"/>
</dbReference>
<dbReference type="EMBL" id="CM051397">
    <property type="protein sequence ID" value="KAJ4721193.1"/>
    <property type="molecule type" value="Genomic_DNA"/>
</dbReference>
<keyword evidence="2" id="KW-1185">Reference proteome</keyword>
<protein>
    <submittedName>
        <fullName evidence="1">Uncharacterized protein</fullName>
    </submittedName>
</protein>
<reference evidence="1 2" key="1">
    <citation type="journal article" date="2023" name="Science">
        <title>Complex scaffold remodeling in plant triterpene biosynthesis.</title>
        <authorList>
            <person name="De La Pena R."/>
            <person name="Hodgson H."/>
            <person name="Liu J.C."/>
            <person name="Stephenson M.J."/>
            <person name="Martin A.C."/>
            <person name="Owen C."/>
            <person name="Harkess A."/>
            <person name="Leebens-Mack J."/>
            <person name="Jimenez L.E."/>
            <person name="Osbourn A."/>
            <person name="Sattely E.S."/>
        </authorList>
    </citation>
    <scope>NUCLEOTIDE SEQUENCE [LARGE SCALE GENOMIC DNA]</scope>
    <source>
        <strain evidence="2">cv. JPN11</strain>
        <tissue evidence="1">Leaf</tissue>
    </source>
</reference>
<organism evidence="1 2">
    <name type="scientific">Melia azedarach</name>
    <name type="common">Chinaberry tree</name>
    <dbReference type="NCBI Taxonomy" id="155640"/>
    <lineage>
        <taxon>Eukaryota</taxon>
        <taxon>Viridiplantae</taxon>
        <taxon>Streptophyta</taxon>
        <taxon>Embryophyta</taxon>
        <taxon>Tracheophyta</taxon>
        <taxon>Spermatophyta</taxon>
        <taxon>Magnoliopsida</taxon>
        <taxon>eudicotyledons</taxon>
        <taxon>Gunneridae</taxon>
        <taxon>Pentapetalae</taxon>
        <taxon>rosids</taxon>
        <taxon>malvids</taxon>
        <taxon>Sapindales</taxon>
        <taxon>Meliaceae</taxon>
        <taxon>Melia</taxon>
    </lineage>
</organism>
<comment type="caution">
    <text evidence="1">The sequence shown here is derived from an EMBL/GenBank/DDBJ whole genome shotgun (WGS) entry which is preliminary data.</text>
</comment>